<gene>
    <name evidence="1" type="ORF">KC19_10G167400</name>
</gene>
<evidence type="ECO:0000313" key="1">
    <source>
        <dbReference type="EMBL" id="KAG0560272.1"/>
    </source>
</evidence>
<name>A0A8T0GTH6_CERPU</name>
<comment type="caution">
    <text evidence="1">The sequence shown here is derived from an EMBL/GenBank/DDBJ whole genome shotgun (WGS) entry which is preliminary data.</text>
</comment>
<reference evidence="1" key="1">
    <citation type="submission" date="2020-06" db="EMBL/GenBank/DDBJ databases">
        <title>WGS assembly of Ceratodon purpureus strain R40.</title>
        <authorList>
            <person name="Carey S.B."/>
            <person name="Jenkins J."/>
            <person name="Shu S."/>
            <person name="Lovell J.T."/>
            <person name="Sreedasyam A."/>
            <person name="Maumus F."/>
            <person name="Tiley G.P."/>
            <person name="Fernandez-Pozo N."/>
            <person name="Barry K."/>
            <person name="Chen C."/>
            <person name="Wang M."/>
            <person name="Lipzen A."/>
            <person name="Daum C."/>
            <person name="Saski C.A."/>
            <person name="Payton A.C."/>
            <person name="Mcbreen J.C."/>
            <person name="Conrad R.E."/>
            <person name="Kollar L.M."/>
            <person name="Olsson S."/>
            <person name="Huttunen S."/>
            <person name="Landis J.B."/>
            <person name="Wickett N.J."/>
            <person name="Johnson M.G."/>
            <person name="Rensing S.A."/>
            <person name="Grimwood J."/>
            <person name="Schmutz J."/>
            <person name="Mcdaniel S.F."/>
        </authorList>
    </citation>
    <scope>NUCLEOTIDE SEQUENCE</scope>
    <source>
        <strain evidence="1">R40</strain>
    </source>
</reference>
<dbReference type="AlphaFoldDB" id="A0A8T0GTH6"/>
<sequence length="137" mass="14989">MISALWSCVCGKQKSGANVGRGLGSLQPDQRTACAGDLCVQFHSDQGMFLLLESRSWLSTTLLNLDRPVNKWVPQSPSRQQLQTPPSHVRARMFTWALLMVLSAHLMLNLGAGVDWSPPNSERASGYVIVTGAMNVH</sequence>
<accession>A0A8T0GTH6</accession>
<dbReference type="EMBL" id="CM026431">
    <property type="protein sequence ID" value="KAG0560272.1"/>
    <property type="molecule type" value="Genomic_DNA"/>
</dbReference>
<organism evidence="1 2">
    <name type="scientific">Ceratodon purpureus</name>
    <name type="common">Fire moss</name>
    <name type="synonym">Dicranum purpureum</name>
    <dbReference type="NCBI Taxonomy" id="3225"/>
    <lineage>
        <taxon>Eukaryota</taxon>
        <taxon>Viridiplantae</taxon>
        <taxon>Streptophyta</taxon>
        <taxon>Embryophyta</taxon>
        <taxon>Bryophyta</taxon>
        <taxon>Bryophytina</taxon>
        <taxon>Bryopsida</taxon>
        <taxon>Dicranidae</taxon>
        <taxon>Pseudoditrichales</taxon>
        <taxon>Ditrichaceae</taxon>
        <taxon>Ceratodon</taxon>
    </lineage>
</organism>
<protein>
    <submittedName>
        <fullName evidence="1">Uncharacterized protein</fullName>
    </submittedName>
</protein>
<proteinExistence type="predicted"/>
<keyword evidence="2" id="KW-1185">Reference proteome</keyword>
<dbReference type="Proteomes" id="UP000822688">
    <property type="component" value="Chromosome 10"/>
</dbReference>
<evidence type="ECO:0000313" key="2">
    <source>
        <dbReference type="Proteomes" id="UP000822688"/>
    </source>
</evidence>